<dbReference type="AlphaFoldDB" id="A0A8H9M2B8"/>
<evidence type="ECO:0000259" key="2">
    <source>
        <dbReference type="PROSITE" id="PS51123"/>
    </source>
</evidence>
<dbReference type="InterPro" id="IPR036737">
    <property type="entry name" value="OmpA-like_sf"/>
</dbReference>
<dbReference type="PROSITE" id="PS51123">
    <property type="entry name" value="OMPA_2"/>
    <property type="match status" value="1"/>
</dbReference>
<dbReference type="Proteomes" id="UP000622604">
    <property type="component" value="Unassembled WGS sequence"/>
</dbReference>
<sequence>MPTQGSSNESEHDPQLDELRKILFGEENQHITGAIRQDARQIVSDVFSEALKDRQDRDGSVKKVMTPLVDKSVEYSVANRKEQFVGYLYPIVGSVVRKSVTAFLTEFIERTNQLLENSLTIKGLTWRVKARQAGVPYANYVASQTFNYRVEQVFLIHRETGLLLNSLAYNQQSSADADLISSMLTAINDFVSDSFKPNADGNEQGLDIVKTDDFTLVLKAGPRAVLVAAVTGNMPQRVADQLQLTIEEIHTLYEGPLADFNGDTSAFADCDQQLTDCLVSELKDQATGKKSKPWMAWCILILLACGTSFYAYKLWLVQGYINQIQALNQEPGIMLIRAQRDGIQEVKLDILRDPDAQPINTWLEAHEIPAEAISLTEKRFLSLESQIIHARLRDLLSNYPGIALTSDGNTLTGELTQQQHHALSADLAQLPGVTDPKTLLAPIQISDKQTLELGAKDSAMTLIKLKISLINSTSVEFASNSTQLSPQAEQSLASLASHAKALLSLAGQAQLDVSFIIIGASDAKGSQSYNEVLSIKRAQTVRDTLQEYGLPSDKLNAIGIGIIDVPDAGNGARKVLFNVITTQASRSNG</sequence>
<dbReference type="InterPro" id="IPR006665">
    <property type="entry name" value="OmpA-like"/>
</dbReference>
<dbReference type="Gene3D" id="3.30.1330.60">
    <property type="entry name" value="OmpA-like domain"/>
    <property type="match status" value="1"/>
</dbReference>
<dbReference type="CDD" id="cd07185">
    <property type="entry name" value="OmpA_C-like"/>
    <property type="match status" value="1"/>
</dbReference>
<gene>
    <name evidence="3" type="ORF">GCM10011274_36460</name>
</gene>
<evidence type="ECO:0000313" key="4">
    <source>
        <dbReference type="Proteomes" id="UP000622604"/>
    </source>
</evidence>
<name>A0A8H9M2B8_9ALTE</name>
<dbReference type="RefSeq" id="WP_191866851.1">
    <property type="nucleotide sequence ID" value="NZ_BMZC01000012.1"/>
</dbReference>
<feature type="domain" description="OmpA-like" evidence="2">
    <location>
        <begin position="464"/>
        <end position="589"/>
    </location>
</feature>
<dbReference type="EMBL" id="BMZC01000012">
    <property type="protein sequence ID" value="GGZ74982.1"/>
    <property type="molecule type" value="Genomic_DNA"/>
</dbReference>
<organism evidence="3 4">
    <name type="scientific">Paraglaciecola chathamensis</name>
    <dbReference type="NCBI Taxonomy" id="368405"/>
    <lineage>
        <taxon>Bacteria</taxon>
        <taxon>Pseudomonadati</taxon>
        <taxon>Pseudomonadota</taxon>
        <taxon>Gammaproteobacteria</taxon>
        <taxon>Alteromonadales</taxon>
        <taxon>Alteromonadaceae</taxon>
        <taxon>Paraglaciecola</taxon>
    </lineage>
</organism>
<reference evidence="3 4" key="1">
    <citation type="journal article" date="2014" name="Int. J. Syst. Evol. Microbiol.">
        <title>Complete genome sequence of Corynebacterium casei LMG S-19264T (=DSM 44701T), isolated from a smear-ripened cheese.</title>
        <authorList>
            <consortium name="US DOE Joint Genome Institute (JGI-PGF)"/>
            <person name="Walter F."/>
            <person name="Albersmeier A."/>
            <person name="Kalinowski J."/>
            <person name="Ruckert C."/>
        </authorList>
    </citation>
    <scope>NUCLEOTIDE SEQUENCE [LARGE SCALE GENOMIC DNA]</scope>
    <source>
        <strain evidence="3 4">KCTC 32337</strain>
    </source>
</reference>
<dbReference type="SUPFAM" id="SSF103088">
    <property type="entry name" value="OmpA-like"/>
    <property type="match status" value="1"/>
</dbReference>
<comment type="caution">
    <text evidence="3">The sequence shown here is derived from an EMBL/GenBank/DDBJ whole genome shotgun (WGS) entry which is preliminary data.</text>
</comment>
<evidence type="ECO:0000313" key="3">
    <source>
        <dbReference type="EMBL" id="GGZ74982.1"/>
    </source>
</evidence>
<proteinExistence type="predicted"/>
<accession>A0A8H9M2B8</accession>
<evidence type="ECO:0000256" key="1">
    <source>
        <dbReference type="PROSITE-ProRule" id="PRU00473"/>
    </source>
</evidence>
<keyword evidence="1" id="KW-0472">Membrane</keyword>
<dbReference type="GO" id="GO:0016020">
    <property type="term" value="C:membrane"/>
    <property type="evidence" value="ECO:0007669"/>
    <property type="project" value="UniProtKB-UniRule"/>
</dbReference>
<dbReference type="Pfam" id="PF00691">
    <property type="entry name" value="OmpA"/>
    <property type="match status" value="1"/>
</dbReference>
<protein>
    <recommendedName>
        <fullName evidence="2">OmpA-like domain-containing protein</fullName>
    </recommendedName>
</protein>